<protein>
    <submittedName>
        <fullName evidence="2">Uncharacterized protein</fullName>
    </submittedName>
</protein>
<proteinExistence type="predicted"/>
<evidence type="ECO:0000313" key="3">
    <source>
        <dbReference type="Proteomes" id="UP000192578"/>
    </source>
</evidence>
<accession>A0A1W0X4M0</accession>
<feature type="region of interest" description="Disordered" evidence="1">
    <location>
        <begin position="50"/>
        <end position="73"/>
    </location>
</feature>
<organism evidence="2 3">
    <name type="scientific">Hypsibius exemplaris</name>
    <name type="common">Freshwater tardigrade</name>
    <dbReference type="NCBI Taxonomy" id="2072580"/>
    <lineage>
        <taxon>Eukaryota</taxon>
        <taxon>Metazoa</taxon>
        <taxon>Ecdysozoa</taxon>
        <taxon>Tardigrada</taxon>
        <taxon>Eutardigrada</taxon>
        <taxon>Parachela</taxon>
        <taxon>Hypsibioidea</taxon>
        <taxon>Hypsibiidae</taxon>
        <taxon>Hypsibius</taxon>
    </lineage>
</organism>
<sequence>MCRGIRRQMLKMFFKCRFRNNLSVLGAACPSSFRCRSVVAAACPSSFRRRTTGSQRDRRREPEAAVEGLFEFG</sequence>
<name>A0A1W0X4M0_HYPEX</name>
<gene>
    <name evidence="2" type="ORF">BV898_03734</name>
</gene>
<evidence type="ECO:0000313" key="2">
    <source>
        <dbReference type="EMBL" id="OQV22232.1"/>
    </source>
</evidence>
<comment type="caution">
    <text evidence="2">The sequence shown here is derived from an EMBL/GenBank/DDBJ whole genome shotgun (WGS) entry which is preliminary data.</text>
</comment>
<dbReference type="EMBL" id="MTYJ01000018">
    <property type="protein sequence ID" value="OQV22232.1"/>
    <property type="molecule type" value="Genomic_DNA"/>
</dbReference>
<reference evidence="3" key="1">
    <citation type="submission" date="2017-01" db="EMBL/GenBank/DDBJ databases">
        <title>Comparative genomics of anhydrobiosis in the tardigrade Hypsibius dujardini.</title>
        <authorList>
            <person name="Yoshida Y."/>
            <person name="Koutsovoulos G."/>
            <person name="Laetsch D."/>
            <person name="Stevens L."/>
            <person name="Kumar S."/>
            <person name="Horikawa D."/>
            <person name="Ishino K."/>
            <person name="Komine S."/>
            <person name="Tomita M."/>
            <person name="Blaxter M."/>
            <person name="Arakawa K."/>
        </authorList>
    </citation>
    <scope>NUCLEOTIDE SEQUENCE [LARGE SCALE GENOMIC DNA]</scope>
    <source>
        <strain evidence="3">Z151</strain>
    </source>
</reference>
<dbReference type="AlphaFoldDB" id="A0A1W0X4M0"/>
<keyword evidence="3" id="KW-1185">Reference proteome</keyword>
<dbReference type="Proteomes" id="UP000192578">
    <property type="component" value="Unassembled WGS sequence"/>
</dbReference>
<evidence type="ECO:0000256" key="1">
    <source>
        <dbReference type="SAM" id="MobiDB-lite"/>
    </source>
</evidence>